<feature type="compositionally biased region" description="Polar residues" evidence="10">
    <location>
        <begin position="543"/>
        <end position="562"/>
    </location>
</feature>
<proteinExistence type="inferred from homology"/>
<keyword evidence="5" id="KW-0479">Metal-binding</keyword>
<accession>A0AAP0PSJ5</accession>
<evidence type="ECO:0000256" key="10">
    <source>
        <dbReference type="SAM" id="MobiDB-lite"/>
    </source>
</evidence>
<evidence type="ECO:0000256" key="5">
    <source>
        <dbReference type="ARBA" id="ARBA00022723"/>
    </source>
</evidence>
<feature type="region of interest" description="Disordered" evidence="10">
    <location>
        <begin position="760"/>
        <end position="793"/>
    </location>
</feature>
<feature type="coiled-coil region" evidence="9">
    <location>
        <begin position="995"/>
        <end position="1029"/>
    </location>
</feature>
<dbReference type="GO" id="GO:0002100">
    <property type="term" value="P:tRNA wobble adenosine to inosine editing"/>
    <property type="evidence" value="ECO:0007669"/>
    <property type="project" value="InterPro"/>
</dbReference>
<dbReference type="AlphaFoldDB" id="A0AAP0PSJ5"/>
<evidence type="ECO:0000256" key="1">
    <source>
        <dbReference type="ARBA" id="ARBA00001947"/>
    </source>
</evidence>
<dbReference type="FunFam" id="3.40.140.10:FF:000005">
    <property type="entry name" value="tRNA-specific adenosine deaminase"/>
    <property type="match status" value="1"/>
</dbReference>
<evidence type="ECO:0000313" key="13">
    <source>
        <dbReference type="Proteomes" id="UP001420932"/>
    </source>
</evidence>
<feature type="region of interest" description="Disordered" evidence="10">
    <location>
        <begin position="843"/>
        <end position="891"/>
    </location>
</feature>
<feature type="compositionally biased region" description="Polar residues" evidence="10">
    <location>
        <begin position="613"/>
        <end position="638"/>
    </location>
</feature>
<evidence type="ECO:0000256" key="8">
    <source>
        <dbReference type="ARBA" id="ARBA00048045"/>
    </source>
</evidence>
<keyword evidence="9" id="KW-0175">Coiled coil</keyword>
<evidence type="ECO:0000256" key="3">
    <source>
        <dbReference type="ARBA" id="ARBA00012740"/>
    </source>
</evidence>
<dbReference type="GO" id="GO:0009507">
    <property type="term" value="C:chloroplast"/>
    <property type="evidence" value="ECO:0007669"/>
    <property type="project" value="TreeGrafter"/>
</dbReference>
<comment type="subunit">
    <text evidence="2">Homodimer.</text>
</comment>
<evidence type="ECO:0000313" key="12">
    <source>
        <dbReference type="EMBL" id="KAK9151406.1"/>
    </source>
</evidence>
<dbReference type="GO" id="GO:0052717">
    <property type="term" value="F:tRNA-specific adenosine-34 deaminase activity"/>
    <property type="evidence" value="ECO:0007669"/>
    <property type="project" value="UniProtKB-EC"/>
</dbReference>
<comment type="caution">
    <text evidence="12">The sequence shown here is derived from an EMBL/GenBank/DDBJ whole genome shotgun (WGS) entry which is preliminary data.</text>
</comment>
<dbReference type="CDD" id="cd01285">
    <property type="entry name" value="nucleoside_deaminase"/>
    <property type="match status" value="1"/>
</dbReference>
<gene>
    <name evidence="12" type="ORF">Syun_009715</name>
</gene>
<evidence type="ECO:0000259" key="11">
    <source>
        <dbReference type="PROSITE" id="PS51747"/>
    </source>
</evidence>
<dbReference type="GO" id="GO:0046872">
    <property type="term" value="F:metal ion binding"/>
    <property type="evidence" value="ECO:0007669"/>
    <property type="project" value="UniProtKB-KW"/>
</dbReference>
<keyword evidence="6" id="KW-0378">Hydrolase</keyword>
<evidence type="ECO:0000256" key="9">
    <source>
        <dbReference type="SAM" id="Coils"/>
    </source>
</evidence>
<name>A0AAP0PSJ5_9MAGN</name>
<dbReference type="PANTHER" id="PTHR11079">
    <property type="entry name" value="CYTOSINE DEAMINASE FAMILY MEMBER"/>
    <property type="match status" value="1"/>
</dbReference>
<feature type="compositionally biased region" description="Polar residues" evidence="10">
    <location>
        <begin position="583"/>
        <end position="604"/>
    </location>
</feature>
<dbReference type="InterPro" id="IPR002125">
    <property type="entry name" value="CMP_dCMP_dom"/>
</dbReference>
<dbReference type="EMBL" id="JBBNAF010000004">
    <property type="protein sequence ID" value="KAK9151406.1"/>
    <property type="molecule type" value="Genomic_DNA"/>
</dbReference>
<reference evidence="12 13" key="1">
    <citation type="submission" date="2024-01" db="EMBL/GenBank/DDBJ databases">
        <title>Genome assemblies of Stephania.</title>
        <authorList>
            <person name="Yang L."/>
        </authorList>
    </citation>
    <scope>NUCLEOTIDE SEQUENCE [LARGE SCALE GENOMIC DNA]</scope>
    <source>
        <strain evidence="12">YNDBR</strain>
        <tissue evidence="12">Leaf</tissue>
    </source>
</reference>
<dbReference type="EC" id="3.5.4.33" evidence="3"/>
<dbReference type="Pfam" id="PF00383">
    <property type="entry name" value="dCMP_cyt_deam_1"/>
    <property type="match status" value="1"/>
</dbReference>
<evidence type="ECO:0000256" key="6">
    <source>
        <dbReference type="ARBA" id="ARBA00022801"/>
    </source>
</evidence>
<evidence type="ECO:0000256" key="7">
    <source>
        <dbReference type="ARBA" id="ARBA00022833"/>
    </source>
</evidence>
<feature type="compositionally biased region" description="Basic and acidic residues" evidence="10">
    <location>
        <begin position="511"/>
        <end position="527"/>
    </location>
</feature>
<dbReference type="HAMAP" id="MF_00972">
    <property type="entry name" value="tRNA_aden_deaminase"/>
    <property type="match status" value="1"/>
</dbReference>
<sequence length="1230" mass="137492">MYNIIYTSSTIASFRTKGPLPPFSYNDYYNRTASCSSCVCCGFCSHGVPINPRYSLYGLSQSTLLHLSAYRRFIISSRDPYCRLFVSDTDRGCRVQNDACFVKASVGVSGNRRGKERGRKEGEFCCRGGMGEAVFGLLSELVDEKFLGNRLRNSRFNLGNGRSGRRERCLAKCCAEEKNTEFESVTNISREERSRNGRKLGRGEVSSCHDGSRLRKEGSSCSSYYSVMSFDDIDESDIEVENGDRYSGPSSIRKNEEIKSGDIHKGNTRKKFEKYEDCATEFGEISQLKNGEKSYKEESFVANESKKESLQKSCITVGSHENAAKSSHSLRQLHAKDKNSASPSNFEDTREKRGHSGRLYESRKDFRQSSEAEEIRDIDVRKLSSSQTRISGMEENMTSSGTLVQEARKEYNQVVDLGNRESRSSLNSQVETKTSIHDIDVERTSHSQSTSDMMLNSRVGISSLRLTSVNDSREQSAVTKQRLVEGTQKLEQSQDLIDISVNHTINTNLVAERKETPDKRMTSRTEKSTSSVDLTKGVRGHQASEQVIRSVESSNSTRPTELSSFRESSKKRDSSSHKRHSSVLRQTRQDQVASHLQEATNSEVTVMAVGPVPSQSVARTSRETIGSQKPTSSRQHVSLETVGNESIILHSEEDRLDYPHELNERMRRDENYGDHLEATLYNDSLGSANRLEEYSKKFVGEFTEKVQQEINSSELVGGRTSSQETLVRRNAAHQHSSEQASNIQSQVDFSGQSYNVTGVRGPSDEMWHVSGSVPLESSKEHEDNSPAPGNAILNRSSRSLWNFIADIVRMRWHARSDTNGLTVKSKEKYSSSESITSDAWFSSLEPDDNIDENVKKGRRRKKGENKPDVQFHPAETSSQSQGKVTSSTYSQIESEISSPLVTFESGSPSEAGACIASQKEYSGDKQEVVRSEGIISTIITTDSSVSLHSKRLIRSPPVKDEVSESGKAKVPSTRLTEVVEQPIIDNLLSASTAELNDGELKRRKLQRNKQVLQERFEEWEEAYRHEAEQKQIDEIFMREALLEARKAANTWEVPVGAVLVQDGKIIARGCNLVEELRDSTAHAEMICIREASNTLRSWRLADTTLYVTLEPCAMCAGAILQARIDTVVWGAPNKLLGADGSWVRLFPGDPESASDATNQPPGPVHPFHPKMSIRRGVLATECAEVMQQFFQLRRKKKSPSPPPPSCLPVSPHPSKFFSKIHDIFSVMFCL</sequence>
<keyword evidence="7" id="KW-0862">Zinc</keyword>
<keyword evidence="13" id="KW-1185">Reference proteome</keyword>
<feature type="compositionally biased region" description="Basic and acidic residues" evidence="10">
    <location>
        <begin position="567"/>
        <end position="576"/>
    </location>
</feature>
<keyword evidence="4" id="KW-0819">tRNA processing</keyword>
<dbReference type="SUPFAM" id="SSF53927">
    <property type="entry name" value="Cytidine deaminase-like"/>
    <property type="match status" value="1"/>
</dbReference>
<feature type="domain" description="CMP/dCMP-type deaminase" evidence="11">
    <location>
        <begin position="1031"/>
        <end position="1153"/>
    </location>
</feature>
<dbReference type="Proteomes" id="UP001420932">
    <property type="component" value="Unassembled WGS sequence"/>
</dbReference>
<dbReference type="InterPro" id="IPR016193">
    <property type="entry name" value="Cytidine_deaminase-like"/>
</dbReference>
<dbReference type="PANTHER" id="PTHR11079:SF179">
    <property type="entry name" value="TRNA(ADENINE(34)) DEAMINASE, CHLOROPLASTIC"/>
    <property type="match status" value="1"/>
</dbReference>
<feature type="region of interest" description="Disordered" evidence="10">
    <location>
        <begin position="321"/>
        <end position="379"/>
    </location>
</feature>
<organism evidence="12 13">
    <name type="scientific">Stephania yunnanensis</name>
    <dbReference type="NCBI Taxonomy" id="152371"/>
    <lineage>
        <taxon>Eukaryota</taxon>
        <taxon>Viridiplantae</taxon>
        <taxon>Streptophyta</taxon>
        <taxon>Embryophyta</taxon>
        <taxon>Tracheophyta</taxon>
        <taxon>Spermatophyta</taxon>
        <taxon>Magnoliopsida</taxon>
        <taxon>Ranunculales</taxon>
        <taxon>Menispermaceae</taxon>
        <taxon>Menispermoideae</taxon>
        <taxon>Cissampelideae</taxon>
        <taxon>Stephania</taxon>
    </lineage>
</organism>
<comment type="catalytic activity">
    <reaction evidence="8">
        <text>adenosine(34) in tRNA + H2O + H(+) = inosine(34) in tRNA + NH4(+)</text>
        <dbReference type="Rhea" id="RHEA:43168"/>
        <dbReference type="Rhea" id="RHEA-COMP:10373"/>
        <dbReference type="Rhea" id="RHEA-COMP:10374"/>
        <dbReference type="ChEBI" id="CHEBI:15377"/>
        <dbReference type="ChEBI" id="CHEBI:15378"/>
        <dbReference type="ChEBI" id="CHEBI:28938"/>
        <dbReference type="ChEBI" id="CHEBI:74411"/>
        <dbReference type="ChEBI" id="CHEBI:82852"/>
        <dbReference type="EC" id="3.5.4.33"/>
    </reaction>
</comment>
<protein>
    <recommendedName>
        <fullName evidence="3">tRNA(adenine(34)) deaminase</fullName>
        <ecNumber evidence="3">3.5.4.33</ecNumber>
    </recommendedName>
</protein>
<dbReference type="InterPro" id="IPR028883">
    <property type="entry name" value="tRNA_aden_deaminase"/>
</dbReference>
<feature type="compositionally biased region" description="Basic and acidic residues" evidence="10">
    <location>
        <begin position="358"/>
        <end position="379"/>
    </location>
</feature>
<feature type="region of interest" description="Disordered" evidence="10">
    <location>
        <begin position="508"/>
        <end position="638"/>
    </location>
</feature>
<evidence type="ECO:0000256" key="4">
    <source>
        <dbReference type="ARBA" id="ARBA00022694"/>
    </source>
</evidence>
<comment type="cofactor">
    <cofactor evidence="1">
        <name>Zn(2+)</name>
        <dbReference type="ChEBI" id="CHEBI:29105"/>
    </cofactor>
</comment>
<dbReference type="Gene3D" id="3.40.140.10">
    <property type="entry name" value="Cytidine Deaminase, domain 2"/>
    <property type="match status" value="1"/>
</dbReference>
<feature type="compositionally biased region" description="Polar residues" evidence="10">
    <location>
        <begin position="875"/>
        <end position="891"/>
    </location>
</feature>
<evidence type="ECO:0000256" key="2">
    <source>
        <dbReference type="ARBA" id="ARBA00011738"/>
    </source>
</evidence>
<feature type="region of interest" description="Disordered" evidence="10">
    <location>
        <begin position="187"/>
        <end position="206"/>
    </location>
</feature>
<dbReference type="PROSITE" id="PS51747">
    <property type="entry name" value="CYT_DCMP_DEAMINASES_2"/>
    <property type="match status" value="1"/>
</dbReference>